<evidence type="ECO:0000313" key="3">
    <source>
        <dbReference type="Proteomes" id="UP001634007"/>
    </source>
</evidence>
<organism evidence="2 3">
    <name type="scientific">Eucalyptus globulus</name>
    <name type="common">Tasmanian blue gum</name>
    <dbReference type="NCBI Taxonomy" id="34317"/>
    <lineage>
        <taxon>Eukaryota</taxon>
        <taxon>Viridiplantae</taxon>
        <taxon>Streptophyta</taxon>
        <taxon>Embryophyta</taxon>
        <taxon>Tracheophyta</taxon>
        <taxon>Spermatophyta</taxon>
        <taxon>Magnoliopsida</taxon>
        <taxon>eudicotyledons</taxon>
        <taxon>Gunneridae</taxon>
        <taxon>Pentapetalae</taxon>
        <taxon>rosids</taxon>
        <taxon>malvids</taxon>
        <taxon>Myrtales</taxon>
        <taxon>Myrtaceae</taxon>
        <taxon>Myrtoideae</taxon>
        <taxon>Eucalypteae</taxon>
        <taxon>Eucalyptus</taxon>
    </lineage>
</organism>
<accession>A0ABD3IT88</accession>
<protein>
    <submittedName>
        <fullName evidence="2">Uncharacterized protein</fullName>
    </submittedName>
</protein>
<proteinExistence type="predicted"/>
<sequence length="108" mass="11314">MRFSRSGSMAVIMLLFMGSMMVQQNEACRLLGEEAWARQGLLPLQALQKGTVRPPGNGCSYTGGGGAPCTGTRKFAAGRTVGVAPPNAYPNGLPRFGVAADIKQVVQS</sequence>
<evidence type="ECO:0000313" key="2">
    <source>
        <dbReference type="EMBL" id="KAL3717352.1"/>
    </source>
</evidence>
<evidence type="ECO:0000256" key="1">
    <source>
        <dbReference type="SAM" id="SignalP"/>
    </source>
</evidence>
<dbReference type="AlphaFoldDB" id="A0ABD3IT88"/>
<feature type="chain" id="PRO_5044887823" evidence="1">
    <location>
        <begin position="28"/>
        <end position="108"/>
    </location>
</feature>
<dbReference type="PANTHER" id="PTHR33592">
    <property type="entry name" value="TRANSMEMBRANE PROTEIN"/>
    <property type="match status" value="1"/>
</dbReference>
<keyword evidence="1" id="KW-0732">Signal</keyword>
<dbReference type="PANTHER" id="PTHR33592:SF10">
    <property type="entry name" value="TRANSMEMBRANE PROTEIN"/>
    <property type="match status" value="1"/>
</dbReference>
<reference evidence="2 3" key="1">
    <citation type="submission" date="2024-11" db="EMBL/GenBank/DDBJ databases">
        <title>Chromosome-level genome assembly of Eucalyptus globulus Labill. provides insights into its genome evolution.</title>
        <authorList>
            <person name="Li X."/>
        </authorList>
    </citation>
    <scope>NUCLEOTIDE SEQUENCE [LARGE SCALE GENOMIC DNA]</scope>
    <source>
        <strain evidence="2">CL2024</strain>
        <tissue evidence="2">Fresh tender leaves</tissue>
    </source>
</reference>
<feature type="signal peptide" evidence="1">
    <location>
        <begin position="1"/>
        <end position="27"/>
    </location>
</feature>
<dbReference type="EMBL" id="JBJKBG010000011">
    <property type="protein sequence ID" value="KAL3717352.1"/>
    <property type="molecule type" value="Genomic_DNA"/>
</dbReference>
<comment type="caution">
    <text evidence="2">The sequence shown here is derived from an EMBL/GenBank/DDBJ whole genome shotgun (WGS) entry which is preliminary data.</text>
</comment>
<keyword evidence="3" id="KW-1185">Reference proteome</keyword>
<gene>
    <name evidence="2" type="ORF">ACJRO7_008864</name>
</gene>
<name>A0ABD3IT88_EUCGL</name>
<dbReference type="Proteomes" id="UP001634007">
    <property type="component" value="Unassembled WGS sequence"/>
</dbReference>